<accession>A0ACA9SV65</accession>
<proteinExistence type="predicted"/>
<reference evidence="1" key="1">
    <citation type="submission" date="2021-06" db="EMBL/GenBank/DDBJ databases">
        <authorList>
            <person name="Kallberg Y."/>
            <person name="Tangrot J."/>
            <person name="Rosling A."/>
        </authorList>
    </citation>
    <scope>NUCLEOTIDE SEQUENCE</scope>
    <source>
        <strain evidence="1">MA461A</strain>
    </source>
</reference>
<protein>
    <submittedName>
        <fullName evidence="1">16087_t:CDS:1</fullName>
    </submittedName>
</protein>
<evidence type="ECO:0000313" key="2">
    <source>
        <dbReference type="Proteomes" id="UP000789920"/>
    </source>
</evidence>
<gene>
    <name evidence="1" type="ORF">RPERSI_LOCUS35723</name>
</gene>
<dbReference type="Proteomes" id="UP000789920">
    <property type="component" value="Unassembled WGS sequence"/>
</dbReference>
<keyword evidence="2" id="KW-1185">Reference proteome</keyword>
<comment type="caution">
    <text evidence="1">The sequence shown here is derived from an EMBL/GenBank/DDBJ whole genome shotgun (WGS) entry which is preliminary data.</text>
</comment>
<feature type="non-terminal residue" evidence="1">
    <location>
        <position position="1"/>
    </location>
</feature>
<sequence>CSSLTGLYFELGPCSLTKGGRNTTFRDSSWNNNASLLFLEQPVKVGYSYSDGGDDVSTSIEGALD</sequence>
<evidence type="ECO:0000313" key="1">
    <source>
        <dbReference type="EMBL" id="CAG8849688.1"/>
    </source>
</evidence>
<name>A0ACA9SV65_9GLOM</name>
<feature type="non-terminal residue" evidence="1">
    <location>
        <position position="65"/>
    </location>
</feature>
<organism evidence="1 2">
    <name type="scientific">Racocetra persica</name>
    <dbReference type="NCBI Taxonomy" id="160502"/>
    <lineage>
        <taxon>Eukaryota</taxon>
        <taxon>Fungi</taxon>
        <taxon>Fungi incertae sedis</taxon>
        <taxon>Mucoromycota</taxon>
        <taxon>Glomeromycotina</taxon>
        <taxon>Glomeromycetes</taxon>
        <taxon>Diversisporales</taxon>
        <taxon>Gigasporaceae</taxon>
        <taxon>Racocetra</taxon>
    </lineage>
</organism>
<dbReference type="EMBL" id="CAJVQC010166889">
    <property type="protein sequence ID" value="CAG8849688.1"/>
    <property type="molecule type" value="Genomic_DNA"/>
</dbReference>